<keyword evidence="8" id="KW-0472">Membrane</keyword>
<dbReference type="EMBL" id="JAMFTS010000003">
    <property type="protein sequence ID" value="KAJ4770067.1"/>
    <property type="molecule type" value="Genomic_DNA"/>
</dbReference>
<dbReference type="InterPro" id="IPR013083">
    <property type="entry name" value="Znf_RING/FYVE/PHD"/>
</dbReference>
<evidence type="ECO:0000256" key="1">
    <source>
        <dbReference type="ARBA" id="ARBA00000900"/>
    </source>
</evidence>
<dbReference type="GO" id="GO:0061630">
    <property type="term" value="F:ubiquitin protein ligase activity"/>
    <property type="evidence" value="ECO:0007669"/>
    <property type="project" value="UniProtKB-EC"/>
</dbReference>
<evidence type="ECO:0000259" key="9">
    <source>
        <dbReference type="PROSITE" id="PS50089"/>
    </source>
</evidence>
<dbReference type="CDD" id="cd16461">
    <property type="entry name" value="RING-H2_EL5-like"/>
    <property type="match status" value="1"/>
</dbReference>
<protein>
    <recommendedName>
        <fullName evidence="2">RING-type E3 ubiquitin transferase</fullName>
        <ecNumber evidence="2">2.3.2.27</ecNumber>
    </recommendedName>
</protein>
<evidence type="ECO:0000256" key="2">
    <source>
        <dbReference type="ARBA" id="ARBA00012483"/>
    </source>
</evidence>
<organism evidence="10 11">
    <name type="scientific">Rhynchospora pubera</name>
    <dbReference type="NCBI Taxonomy" id="906938"/>
    <lineage>
        <taxon>Eukaryota</taxon>
        <taxon>Viridiplantae</taxon>
        <taxon>Streptophyta</taxon>
        <taxon>Embryophyta</taxon>
        <taxon>Tracheophyta</taxon>
        <taxon>Spermatophyta</taxon>
        <taxon>Magnoliopsida</taxon>
        <taxon>Liliopsida</taxon>
        <taxon>Poales</taxon>
        <taxon>Cyperaceae</taxon>
        <taxon>Cyperoideae</taxon>
        <taxon>Rhynchosporeae</taxon>
        <taxon>Rhynchospora</taxon>
    </lineage>
</organism>
<dbReference type="PANTHER" id="PTHR14155:SF627">
    <property type="entry name" value="OS06G0192800 PROTEIN"/>
    <property type="match status" value="1"/>
</dbReference>
<feature type="domain" description="RING-type" evidence="9">
    <location>
        <begin position="111"/>
        <end position="153"/>
    </location>
</feature>
<evidence type="ECO:0000313" key="10">
    <source>
        <dbReference type="EMBL" id="KAJ4770067.1"/>
    </source>
</evidence>
<gene>
    <name evidence="10" type="ORF">LUZ62_054324</name>
</gene>
<comment type="similarity">
    <text evidence="6">Belongs to the RING-type zinc finger family. ATL subfamily.</text>
</comment>
<evidence type="ECO:0000256" key="6">
    <source>
        <dbReference type="ARBA" id="ARBA00024209"/>
    </source>
</evidence>
<evidence type="ECO:0000256" key="7">
    <source>
        <dbReference type="PROSITE-ProRule" id="PRU00175"/>
    </source>
</evidence>
<sequence length="218" mass="24066">MARSIVEISSSSQAPSAPDTQTQSPSYDINATAGLVIGIVFFICIILNFILRLFLATKYNQRLQRQASAAASAKPKLGLSSEEISLLPKYVYQPSGQDDHEYEPSSSALDCAVCINELVQEEMVRVLPTCNHFFHVECIDRWLLVHSSCPLCRAQPMLEKMKLDITSASPIQQLRLCRTANETSELASMASPLLKSLSATNLNEIRNEVQSSEESSIL</sequence>
<comment type="catalytic activity">
    <reaction evidence="1">
        <text>S-ubiquitinyl-[E2 ubiquitin-conjugating enzyme]-L-cysteine + [acceptor protein]-L-lysine = [E2 ubiquitin-conjugating enzyme]-L-cysteine + N(6)-ubiquitinyl-[acceptor protein]-L-lysine.</text>
        <dbReference type="EC" id="2.3.2.27"/>
    </reaction>
</comment>
<dbReference type="SMART" id="SM00184">
    <property type="entry name" value="RING"/>
    <property type="match status" value="1"/>
</dbReference>
<evidence type="ECO:0000256" key="3">
    <source>
        <dbReference type="ARBA" id="ARBA00022723"/>
    </source>
</evidence>
<feature type="transmembrane region" description="Helical" evidence="8">
    <location>
        <begin position="33"/>
        <end position="55"/>
    </location>
</feature>
<evidence type="ECO:0000256" key="4">
    <source>
        <dbReference type="ARBA" id="ARBA00022771"/>
    </source>
</evidence>
<dbReference type="EC" id="2.3.2.27" evidence="2"/>
<evidence type="ECO:0000256" key="5">
    <source>
        <dbReference type="ARBA" id="ARBA00022833"/>
    </source>
</evidence>
<dbReference type="InterPro" id="IPR001841">
    <property type="entry name" value="Znf_RING"/>
</dbReference>
<keyword evidence="3" id="KW-0479">Metal-binding</keyword>
<dbReference type="Gene3D" id="3.30.40.10">
    <property type="entry name" value="Zinc/RING finger domain, C3HC4 (zinc finger)"/>
    <property type="match status" value="1"/>
</dbReference>
<dbReference type="AlphaFoldDB" id="A0AAV8DU80"/>
<keyword evidence="8" id="KW-1133">Transmembrane helix</keyword>
<dbReference type="PROSITE" id="PS50089">
    <property type="entry name" value="ZF_RING_2"/>
    <property type="match status" value="1"/>
</dbReference>
<evidence type="ECO:0000256" key="8">
    <source>
        <dbReference type="SAM" id="Phobius"/>
    </source>
</evidence>
<dbReference type="SUPFAM" id="SSF57850">
    <property type="entry name" value="RING/U-box"/>
    <property type="match status" value="1"/>
</dbReference>
<proteinExistence type="inferred from homology"/>
<comment type="caution">
    <text evidence="10">The sequence shown here is derived from an EMBL/GenBank/DDBJ whole genome shotgun (WGS) entry which is preliminary data.</text>
</comment>
<reference evidence="10" key="1">
    <citation type="submission" date="2022-08" db="EMBL/GenBank/DDBJ databases">
        <authorList>
            <person name="Marques A."/>
        </authorList>
    </citation>
    <scope>NUCLEOTIDE SEQUENCE</scope>
    <source>
        <strain evidence="10">RhyPub2mFocal</strain>
        <tissue evidence="10">Leaves</tissue>
    </source>
</reference>
<dbReference type="Pfam" id="PF13639">
    <property type="entry name" value="zf-RING_2"/>
    <property type="match status" value="1"/>
</dbReference>
<keyword evidence="4 7" id="KW-0863">Zinc-finger</keyword>
<dbReference type="GO" id="GO:0008270">
    <property type="term" value="F:zinc ion binding"/>
    <property type="evidence" value="ECO:0007669"/>
    <property type="project" value="UniProtKB-KW"/>
</dbReference>
<keyword evidence="8" id="KW-0812">Transmembrane</keyword>
<dbReference type="PANTHER" id="PTHR14155">
    <property type="entry name" value="RING FINGER DOMAIN-CONTAINING"/>
    <property type="match status" value="1"/>
</dbReference>
<accession>A0AAV8DU80</accession>
<name>A0AAV8DU80_9POAL</name>
<keyword evidence="5" id="KW-0862">Zinc</keyword>
<keyword evidence="11" id="KW-1185">Reference proteome</keyword>
<dbReference type="Proteomes" id="UP001140206">
    <property type="component" value="Chromosome 3"/>
</dbReference>
<dbReference type="InterPro" id="IPR053238">
    <property type="entry name" value="RING-H2_zinc_finger"/>
</dbReference>
<evidence type="ECO:0000313" key="11">
    <source>
        <dbReference type="Proteomes" id="UP001140206"/>
    </source>
</evidence>